<keyword evidence="2" id="KW-1185">Reference proteome</keyword>
<dbReference type="Proteomes" id="UP001501570">
    <property type="component" value="Unassembled WGS sequence"/>
</dbReference>
<gene>
    <name evidence="1" type="ORF">GCM10023322_36150</name>
</gene>
<evidence type="ECO:0000313" key="2">
    <source>
        <dbReference type="Proteomes" id="UP001501570"/>
    </source>
</evidence>
<organism evidence="1 2">
    <name type="scientific">Rugosimonospora acidiphila</name>
    <dbReference type="NCBI Taxonomy" id="556531"/>
    <lineage>
        <taxon>Bacteria</taxon>
        <taxon>Bacillati</taxon>
        <taxon>Actinomycetota</taxon>
        <taxon>Actinomycetes</taxon>
        <taxon>Micromonosporales</taxon>
        <taxon>Micromonosporaceae</taxon>
        <taxon>Rugosimonospora</taxon>
    </lineage>
</organism>
<dbReference type="EMBL" id="BAABJQ010000009">
    <property type="protein sequence ID" value="GAA5187544.1"/>
    <property type="molecule type" value="Genomic_DNA"/>
</dbReference>
<reference evidence="2" key="1">
    <citation type="journal article" date="2019" name="Int. J. Syst. Evol. Microbiol.">
        <title>The Global Catalogue of Microorganisms (GCM) 10K type strain sequencing project: providing services to taxonomists for standard genome sequencing and annotation.</title>
        <authorList>
            <consortium name="The Broad Institute Genomics Platform"/>
            <consortium name="The Broad Institute Genome Sequencing Center for Infectious Disease"/>
            <person name="Wu L."/>
            <person name="Ma J."/>
        </authorList>
    </citation>
    <scope>NUCLEOTIDE SEQUENCE [LARGE SCALE GENOMIC DNA]</scope>
    <source>
        <strain evidence="2">JCM 18304</strain>
    </source>
</reference>
<sequence length="137" mass="14793">MNLVKRLLFGTGQLPIDLRAALAADQPAIIAEGLSGTVTLRHYRAPGKFVSFQKRAVAGAVAVTRQRLLVWTGRHKEVDVPLSDPLRDAVQVRVESPDRLLIVADVGRFNPATSGTIEIRLRTPDATRLAAAAGYAD</sequence>
<proteinExistence type="predicted"/>
<evidence type="ECO:0000313" key="1">
    <source>
        <dbReference type="EMBL" id="GAA5187544.1"/>
    </source>
</evidence>
<protein>
    <submittedName>
        <fullName evidence="1">Uncharacterized protein</fullName>
    </submittedName>
</protein>
<accession>A0ABP9RWG7</accession>
<dbReference type="RefSeq" id="WP_345630990.1">
    <property type="nucleotide sequence ID" value="NZ_BAABJQ010000009.1"/>
</dbReference>
<comment type="caution">
    <text evidence="1">The sequence shown here is derived from an EMBL/GenBank/DDBJ whole genome shotgun (WGS) entry which is preliminary data.</text>
</comment>
<name>A0ABP9RWG7_9ACTN</name>